<evidence type="ECO:0000313" key="1">
    <source>
        <dbReference type="EMBL" id="CCV02411.1"/>
    </source>
</evidence>
<dbReference type="EMBL" id="HF920637">
    <property type="protein sequence ID" value="CCV02411.1"/>
    <property type="molecule type" value="Genomic_DNA"/>
</dbReference>
<sequence>MISFSSITDRPKGNLDDVSDWYITNTIIKDPPKGITTRRIIKVGENNDILDAEDESTSRNDAIRQFATNVNPMVAVDYNNSGPTNGGIQSGTQAFLPYRIIKDGAFRPPILYQQDTLPLSRLPRNTTSVNTSAEWIDFSKWERPTADAVKYKEVLNTIRTTPMCSNKGYNFKTGTDQPYDIVYHIENKPQRIKQIYAGEEEPGFGVLDNIGKNVVDGVTVEGFTPPQQIRYGRDGEDGLIEGSSGRTPMPKIDSSWYQHPNITFKDPMNLHIATNANGIQKDNLNRSDVRTERNLPLCSFNPVKQPSFPKHLKIHFNDSENSNKGIKDQRFQRETFSFQNAGARPMTVQLANMGVNRPM</sequence>
<name>A0A068QKC7_9VIRU</name>
<keyword evidence="2" id="KW-1185">Reference proteome</keyword>
<dbReference type="RefSeq" id="YP_009046653.1">
    <property type="nucleotide sequence ID" value="NC_024451.1"/>
</dbReference>
<dbReference type="Proteomes" id="UP000114278">
    <property type="component" value="Segment"/>
</dbReference>
<dbReference type="KEGG" id="vg:19738623"/>
<dbReference type="GeneID" id="19738623"/>
<accession>A0A068QKC7</accession>
<evidence type="ECO:0000313" key="2">
    <source>
        <dbReference type="Proteomes" id="UP000114278"/>
    </source>
</evidence>
<organism evidence="1 2">
    <name type="scientific">Armadillidium vulgare iridescent virus</name>
    <dbReference type="NCBI Taxonomy" id="72201"/>
    <lineage>
        <taxon>Viruses</taxon>
        <taxon>Varidnaviria</taxon>
        <taxon>Bamfordvirae</taxon>
        <taxon>Nucleocytoviricota</taxon>
        <taxon>Megaviricetes</taxon>
        <taxon>Pimascovirales</taxon>
        <taxon>Pimascovirales incertae sedis</taxon>
        <taxon>Iridoviridae</taxon>
        <taxon>Betairidovirinae</taxon>
        <taxon>Iridovirus</taxon>
        <taxon>Iridovirus armadillidium1</taxon>
        <taxon>Invertebrate iridescent virus 31</taxon>
    </lineage>
</organism>
<gene>
    <name evidence="1" type="primary">039R</name>
    <name evidence="1" type="ORF">IIV31_039R</name>
</gene>
<reference evidence="1 2" key="1">
    <citation type="journal article" date="2014" name="J. Gen. Virol.">
        <title>Genome sequence of a crustacean iridovirus, IIV31, isolated from the pill bug, Armadillidium vulgare.</title>
        <authorList>
            <person name="Piegu B."/>
            <person name="Guizard S."/>
            <person name="Yeping T."/>
            <person name="Cruaud C."/>
            <person name="Asgari S."/>
            <person name="Bideshi D.K."/>
            <person name="Federici B.A."/>
            <person name="Bigot Y."/>
        </authorList>
    </citation>
    <scope>NUCLEOTIDE SEQUENCE [LARGE SCALE GENOMIC DNA]</scope>
</reference>
<dbReference type="OrthoDB" id="8037at10239"/>
<proteinExistence type="predicted"/>
<protein>
    <submittedName>
        <fullName evidence="1">Uncharacterized protein</fullName>
    </submittedName>
</protein>